<evidence type="ECO:0000256" key="3">
    <source>
        <dbReference type="ARBA" id="ARBA00022737"/>
    </source>
</evidence>
<feature type="domain" description="Clp R" evidence="12">
    <location>
        <begin position="3"/>
        <end position="147"/>
    </location>
</feature>
<gene>
    <name evidence="11" type="primary">clpB</name>
    <name evidence="13" type="ORF">SAMN06265219_10232</name>
</gene>
<dbReference type="SMART" id="SM01086">
    <property type="entry name" value="ClpB_D2-small"/>
    <property type="match status" value="1"/>
</dbReference>
<keyword evidence="13" id="KW-0378">Hydrolase</keyword>
<dbReference type="Gene3D" id="3.40.50.300">
    <property type="entry name" value="P-loop containing nucleotide triphosphate hydrolases"/>
    <property type="match status" value="3"/>
</dbReference>
<dbReference type="GO" id="GO:0006508">
    <property type="term" value="P:proteolysis"/>
    <property type="evidence" value="ECO:0007669"/>
    <property type="project" value="UniProtKB-KW"/>
</dbReference>
<evidence type="ECO:0000313" key="14">
    <source>
        <dbReference type="Proteomes" id="UP000317557"/>
    </source>
</evidence>
<evidence type="ECO:0000256" key="4">
    <source>
        <dbReference type="ARBA" id="ARBA00022741"/>
    </source>
</evidence>
<dbReference type="PANTHER" id="PTHR11638:SF18">
    <property type="entry name" value="HEAT SHOCK PROTEIN 104"/>
    <property type="match status" value="1"/>
</dbReference>
<dbReference type="EMBL" id="FXTP01000002">
    <property type="protein sequence ID" value="SMO42322.1"/>
    <property type="molecule type" value="Genomic_DNA"/>
</dbReference>
<keyword evidence="3 9" id="KW-0677">Repeat</keyword>
<dbReference type="GO" id="GO:0042026">
    <property type="term" value="P:protein refolding"/>
    <property type="evidence" value="ECO:0007669"/>
    <property type="project" value="UniProtKB-UniRule"/>
</dbReference>
<keyword evidence="6 11" id="KW-0175">Coiled coil</keyword>
<evidence type="ECO:0000313" key="13">
    <source>
        <dbReference type="EMBL" id="SMO42322.1"/>
    </source>
</evidence>
<comment type="subunit">
    <text evidence="8">Homohexamer. The oligomerization is ATP-dependent.</text>
</comment>
<dbReference type="Pfam" id="PF17871">
    <property type="entry name" value="AAA_lid_9"/>
    <property type="match status" value="1"/>
</dbReference>
<protein>
    <recommendedName>
        <fullName evidence="2 11">Chaperone protein ClpB</fullName>
    </recommendedName>
</protein>
<dbReference type="GO" id="GO:0008233">
    <property type="term" value="F:peptidase activity"/>
    <property type="evidence" value="ECO:0007669"/>
    <property type="project" value="UniProtKB-KW"/>
</dbReference>
<dbReference type="RefSeq" id="WP_142453058.1">
    <property type="nucleotide sequence ID" value="NZ_FXTP01000002.1"/>
</dbReference>
<dbReference type="FunFam" id="3.40.50.300:FF:000025">
    <property type="entry name" value="ATP-dependent Clp protease subunit"/>
    <property type="match status" value="1"/>
</dbReference>
<dbReference type="FunFam" id="3.40.50.300:FF:000120">
    <property type="entry name" value="ATP-dependent chaperone ClpB"/>
    <property type="match status" value="1"/>
</dbReference>
<feature type="coiled-coil region" evidence="11">
    <location>
        <begin position="399"/>
        <end position="531"/>
    </location>
</feature>
<dbReference type="Gene3D" id="1.10.8.60">
    <property type="match status" value="1"/>
</dbReference>
<sequence>MNLNKFTLKAQEAVQKALEIAQGENNQAVEPAHILKAFLSDSESIVNTLLDKLGANSQGIGNALDSIIARLPNVQGASVTGQYLSNTSKEAFDKAQKQATEMGDDYISSEHVLIGLTQVKGEVSSVLKDQGVTKDNILKVLTDVRGNQSVDDPNAESRYGALKKYGRDLNEQAEKNKLDPVIGRDQEIRRVMQILSRRTKNNPVLIGEPGVGKTAIAEGMALRIVRGDVPEGLKSKRIVALDMGSLVAGTKFRGEFEERLKAIVKEVTESDGEVILFIDEIHTLVGAGATEGAMDAANILKPALARGELHAIGATTLDEYRKHIEKDKALERRLQTVLINEPSVEDTVSILRGLQERYEVHHGVRIKDAAVVAAAELSHRYIGDRFLPDKAIDLIDEAASRLRLQIDSLPEELDALERQIRQLEIEREALKREKDESKIEGIEKELADLEEQRKTMHVQWEKERDLIQKVRELKQVIDTTRNEADKAERQGNYEKVAELRYGTIAQLENDLKESQAKLDDMQENQSLLKEEVDAEDIADIVARWTGIPVRKMLQSERKKLLHLEEELHKRVVGQDKAIEAISDAVRRSRAGLQDEQKPIGSFFFLGSTGVGKTELARSLADFLFNDEQAMIRIDMSEYMEKHSVSRLVGAPPGYVGYDEGGQLTEAARRHPYSVILLDEIEKAHPDVFNILLQVLDEGRLTDNKGTTVDFKNTIIIMTSNIGSHLISNEIEKTGGDMTDEKYEELQNKLIDQLKQTIRPEFLNRVDDTIVFHPLGKEHIRSIVDIQLRRVHEMLGKNEVTLEVPEKVKDWLAERGYDPVYGARPLKRVIQQNITNRLATLLISRDEEGPVHFEATMAKNGEYIDFAEVVEDVDAWAETD</sequence>
<dbReference type="InterPro" id="IPR018368">
    <property type="entry name" value="ClpA/B_CS1"/>
</dbReference>
<comment type="function">
    <text evidence="11">Part of a stress-induced multi-chaperone system, it is involved in the recovery of the cell from heat-induced damage, in cooperation with DnaK, DnaJ and GrpE.</text>
</comment>
<dbReference type="InterPro" id="IPR004176">
    <property type="entry name" value="Clp_R_N"/>
</dbReference>
<dbReference type="NCBIfam" id="TIGR03346">
    <property type="entry name" value="chaperone_ClpB"/>
    <property type="match status" value="1"/>
</dbReference>
<keyword evidence="13" id="KW-0645">Protease</keyword>
<comment type="subunit">
    <text evidence="11">Homohexamer; The oligomerization is ATP-dependent.</text>
</comment>
<dbReference type="InterPro" id="IPR036628">
    <property type="entry name" value="Clp_N_dom_sf"/>
</dbReference>
<dbReference type="InterPro" id="IPR041546">
    <property type="entry name" value="ClpA/ClpB_AAA_lid"/>
</dbReference>
<dbReference type="PROSITE" id="PS51903">
    <property type="entry name" value="CLP_R"/>
    <property type="match status" value="1"/>
</dbReference>
<dbReference type="GO" id="GO:0005737">
    <property type="term" value="C:cytoplasm"/>
    <property type="evidence" value="ECO:0007669"/>
    <property type="project" value="UniProtKB-SubCell"/>
</dbReference>
<name>A0A521B5E8_9BACT</name>
<dbReference type="Pfam" id="PF02861">
    <property type="entry name" value="Clp_N"/>
    <property type="match status" value="1"/>
</dbReference>
<keyword evidence="4 10" id="KW-0547">Nucleotide-binding</keyword>
<dbReference type="OrthoDB" id="9803641at2"/>
<dbReference type="Pfam" id="PF07724">
    <property type="entry name" value="AAA_2"/>
    <property type="match status" value="1"/>
</dbReference>
<keyword evidence="11" id="KW-0963">Cytoplasm</keyword>
<dbReference type="FunFam" id="3.40.50.300:FF:000010">
    <property type="entry name" value="Chaperone clpB 1, putative"/>
    <property type="match status" value="1"/>
</dbReference>
<dbReference type="InterPro" id="IPR050130">
    <property type="entry name" value="ClpA_ClpB"/>
</dbReference>
<organism evidence="13 14">
    <name type="scientific">Gracilimonas mengyeensis</name>
    <dbReference type="NCBI Taxonomy" id="1302730"/>
    <lineage>
        <taxon>Bacteria</taxon>
        <taxon>Pseudomonadati</taxon>
        <taxon>Balneolota</taxon>
        <taxon>Balneolia</taxon>
        <taxon>Balneolales</taxon>
        <taxon>Balneolaceae</taxon>
        <taxon>Gracilimonas</taxon>
    </lineage>
</organism>
<dbReference type="SUPFAM" id="SSF81923">
    <property type="entry name" value="Double Clp-N motif"/>
    <property type="match status" value="1"/>
</dbReference>
<evidence type="ECO:0000256" key="6">
    <source>
        <dbReference type="ARBA" id="ARBA00023054"/>
    </source>
</evidence>
<reference evidence="13 14" key="1">
    <citation type="submission" date="2017-05" db="EMBL/GenBank/DDBJ databases">
        <authorList>
            <person name="Varghese N."/>
            <person name="Submissions S."/>
        </authorList>
    </citation>
    <scope>NUCLEOTIDE SEQUENCE [LARGE SCALE GENOMIC DNA]</scope>
    <source>
        <strain evidence="13 14">DSM 21985</strain>
    </source>
</reference>
<evidence type="ECO:0000256" key="1">
    <source>
        <dbReference type="ARBA" id="ARBA00008675"/>
    </source>
</evidence>
<evidence type="ECO:0000256" key="10">
    <source>
        <dbReference type="RuleBase" id="RU004432"/>
    </source>
</evidence>
<dbReference type="InterPro" id="IPR003593">
    <property type="entry name" value="AAA+_ATPase"/>
</dbReference>
<keyword evidence="14" id="KW-1185">Reference proteome</keyword>
<dbReference type="Gene3D" id="1.10.1780.10">
    <property type="entry name" value="Clp, N-terminal domain"/>
    <property type="match status" value="1"/>
</dbReference>
<dbReference type="Pfam" id="PF00004">
    <property type="entry name" value="AAA"/>
    <property type="match status" value="1"/>
</dbReference>
<keyword evidence="7 10" id="KW-0143">Chaperone</keyword>
<dbReference type="GO" id="GO:0005524">
    <property type="term" value="F:ATP binding"/>
    <property type="evidence" value="ECO:0007669"/>
    <property type="project" value="UniProtKB-UniRule"/>
</dbReference>
<dbReference type="CDD" id="cd00009">
    <property type="entry name" value="AAA"/>
    <property type="match status" value="1"/>
</dbReference>
<dbReference type="PANTHER" id="PTHR11638">
    <property type="entry name" value="ATP-DEPENDENT CLP PROTEASE"/>
    <property type="match status" value="1"/>
</dbReference>
<dbReference type="InterPro" id="IPR027417">
    <property type="entry name" value="P-loop_NTPase"/>
</dbReference>
<dbReference type="InterPro" id="IPR019489">
    <property type="entry name" value="Clp_ATPase_C"/>
</dbReference>
<dbReference type="CDD" id="cd19499">
    <property type="entry name" value="RecA-like_ClpB_Hsp104-like"/>
    <property type="match status" value="1"/>
</dbReference>
<dbReference type="Pfam" id="PF10431">
    <property type="entry name" value="ClpB_D2-small"/>
    <property type="match status" value="1"/>
</dbReference>
<evidence type="ECO:0000256" key="9">
    <source>
        <dbReference type="PROSITE-ProRule" id="PRU01251"/>
    </source>
</evidence>
<comment type="subcellular location">
    <subcellularLocation>
        <location evidence="11">Cytoplasm</location>
    </subcellularLocation>
</comment>
<comment type="similarity">
    <text evidence="1 10">Belongs to the ClpA/ClpB family.</text>
</comment>
<dbReference type="PROSITE" id="PS00871">
    <property type="entry name" value="CLPAB_2"/>
    <property type="match status" value="1"/>
</dbReference>
<dbReference type="PRINTS" id="PR00300">
    <property type="entry name" value="CLPPROTEASEA"/>
</dbReference>
<evidence type="ECO:0000256" key="8">
    <source>
        <dbReference type="ARBA" id="ARBA00026057"/>
    </source>
</evidence>
<dbReference type="SMART" id="SM00382">
    <property type="entry name" value="AAA"/>
    <property type="match status" value="2"/>
</dbReference>
<keyword evidence="11" id="KW-0346">Stress response</keyword>
<dbReference type="PROSITE" id="PS00870">
    <property type="entry name" value="CLPAB_1"/>
    <property type="match status" value="1"/>
</dbReference>
<dbReference type="Proteomes" id="UP000317557">
    <property type="component" value="Unassembled WGS sequence"/>
</dbReference>
<dbReference type="InterPro" id="IPR001270">
    <property type="entry name" value="ClpA/B"/>
</dbReference>
<evidence type="ECO:0000256" key="2">
    <source>
        <dbReference type="ARBA" id="ARBA00017574"/>
    </source>
</evidence>
<evidence type="ECO:0000256" key="7">
    <source>
        <dbReference type="ARBA" id="ARBA00023186"/>
    </source>
</evidence>
<dbReference type="InterPro" id="IPR003959">
    <property type="entry name" value="ATPase_AAA_core"/>
</dbReference>
<dbReference type="InterPro" id="IPR028299">
    <property type="entry name" value="ClpA/B_CS2"/>
</dbReference>
<evidence type="ECO:0000256" key="11">
    <source>
        <dbReference type="RuleBase" id="RU362034"/>
    </source>
</evidence>
<dbReference type="GO" id="GO:0016887">
    <property type="term" value="F:ATP hydrolysis activity"/>
    <property type="evidence" value="ECO:0007669"/>
    <property type="project" value="InterPro"/>
</dbReference>
<dbReference type="AlphaFoldDB" id="A0A521B5E8"/>
<evidence type="ECO:0000256" key="5">
    <source>
        <dbReference type="ARBA" id="ARBA00022840"/>
    </source>
</evidence>
<dbReference type="SUPFAM" id="SSF52540">
    <property type="entry name" value="P-loop containing nucleoside triphosphate hydrolases"/>
    <property type="match status" value="2"/>
</dbReference>
<keyword evidence="5 10" id="KW-0067">ATP-binding</keyword>
<proteinExistence type="inferred from homology"/>
<dbReference type="InterPro" id="IPR017730">
    <property type="entry name" value="Chaperonin_ClpB"/>
</dbReference>
<evidence type="ECO:0000259" key="12">
    <source>
        <dbReference type="PROSITE" id="PS51903"/>
    </source>
</evidence>
<dbReference type="GO" id="GO:0034605">
    <property type="term" value="P:cellular response to heat"/>
    <property type="evidence" value="ECO:0007669"/>
    <property type="project" value="TreeGrafter"/>
</dbReference>
<accession>A0A521B5E8</accession>